<dbReference type="CDD" id="cd10747">
    <property type="entry name" value="DnaJ_C"/>
    <property type="match status" value="1"/>
</dbReference>
<reference evidence="4 5" key="1">
    <citation type="journal article" date="2020" name="Microorganisms">
        <title>Osmotic Adaptation and Compatible Solute Biosynthesis of Phototrophic Bacteria as Revealed from Genome Analyses.</title>
        <authorList>
            <person name="Imhoff J.F."/>
            <person name="Rahn T."/>
            <person name="Kunzel S."/>
            <person name="Keller A."/>
            <person name="Neulinger S.C."/>
        </authorList>
    </citation>
    <scope>NUCLEOTIDE SEQUENCE [LARGE SCALE GENOMIC DNA]</scope>
    <source>
        <strain evidence="4 5">DSM 6210</strain>
    </source>
</reference>
<dbReference type="PROSITE" id="PS50076">
    <property type="entry name" value="DNAJ_2"/>
    <property type="match status" value="1"/>
</dbReference>
<dbReference type="InterPro" id="IPR002939">
    <property type="entry name" value="DnaJ_C"/>
</dbReference>
<evidence type="ECO:0000256" key="2">
    <source>
        <dbReference type="SAM" id="MobiDB-lite"/>
    </source>
</evidence>
<accession>A0ABS1CGM2</accession>
<dbReference type="InterPro" id="IPR018253">
    <property type="entry name" value="DnaJ_domain_CS"/>
</dbReference>
<dbReference type="Gene3D" id="1.10.287.110">
    <property type="entry name" value="DnaJ domain"/>
    <property type="match status" value="1"/>
</dbReference>
<feature type="region of interest" description="Disordered" evidence="2">
    <location>
        <begin position="35"/>
        <end position="59"/>
    </location>
</feature>
<dbReference type="SUPFAM" id="SSF49493">
    <property type="entry name" value="HSP40/DnaJ peptide-binding domain"/>
    <property type="match status" value="2"/>
</dbReference>
<dbReference type="CDD" id="cd06257">
    <property type="entry name" value="DnaJ"/>
    <property type="match status" value="1"/>
</dbReference>
<dbReference type="PROSITE" id="PS00636">
    <property type="entry name" value="DNAJ_1"/>
    <property type="match status" value="1"/>
</dbReference>
<evidence type="ECO:0000313" key="5">
    <source>
        <dbReference type="Proteomes" id="UP000748752"/>
    </source>
</evidence>
<gene>
    <name evidence="4" type="ORF">CKO31_10020</name>
</gene>
<keyword evidence="5" id="KW-1185">Reference proteome</keyword>
<evidence type="ECO:0000256" key="1">
    <source>
        <dbReference type="ARBA" id="ARBA00023186"/>
    </source>
</evidence>
<dbReference type="InterPro" id="IPR001623">
    <property type="entry name" value="DnaJ_domain"/>
</dbReference>
<keyword evidence="1" id="KW-0143">Chaperone</keyword>
<proteinExistence type="predicted"/>
<dbReference type="Pfam" id="PF00226">
    <property type="entry name" value="DnaJ"/>
    <property type="match status" value="1"/>
</dbReference>
<dbReference type="SMART" id="SM00271">
    <property type="entry name" value="DnaJ"/>
    <property type="match status" value="1"/>
</dbReference>
<dbReference type="PRINTS" id="PR00625">
    <property type="entry name" value="JDOMAIN"/>
</dbReference>
<dbReference type="InterPro" id="IPR036869">
    <property type="entry name" value="J_dom_sf"/>
</dbReference>
<sequence length="327" mass="34848">MEYKDYYKILGVARDASQDDIKRAYRKLARKYHPDVSKEPDAEKHFKEVNEANEVLKDPEKRAEYDALGTGWHAGDEFRPPPGAGAGAGGGRWQHAERMSPEEAAQFSDFFSSIFGDLGGRGGMGGDGGFGGRGGGFASRGADQTARVRISLEDAYHGATRQLSLEVPEVDAKGRIASRTRTLNVRIPAGVTEGQQIRLAGQAGGGVGGGEAGDLYLEVEFAPHPIFRAEGRDIHLRLPIAPWEAALGATVSVPTLGGKVSLKVPAGAQSGQRMRLKGRGLPGKTPGDAYVQLEIANPPATDEAARAAFEALAERFKSFNPRAKLGV</sequence>
<feature type="region of interest" description="Disordered" evidence="2">
    <location>
        <begin position="72"/>
        <end position="93"/>
    </location>
</feature>
<evidence type="ECO:0000313" key="4">
    <source>
        <dbReference type="EMBL" id="MBK1631070.1"/>
    </source>
</evidence>
<protein>
    <submittedName>
        <fullName evidence="4">Cytochrome C biogenesis protein</fullName>
    </submittedName>
</protein>
<dbReference type="InterPro" id="IPR008971">
    <property type="entry name" value="HSP40/DnaJ_pept-bd"/>
</dbReference>
<dbReference type="PANTHER" id="PTHR43096:SF52">
    <property type="entry name" value="DNAJ HOMOLOG 1, MITOCHONDRIAL-RELATED"/>
    <property type="match status" value="1"/>
</dbReference>
<comment type="caution">
    <text evidence="4">The sequence shown here is derived from an EMBL/GenBank/DDBJ whole genome shotgun (WGS) entry which is preliminary data.</text>
</comment>
<name>A0ABS1CGM2_9GAMM</name>
<feature type="domain" description="J" evidence="3">
    <location>
        <begin position="5"/>
        <end position="69"/>
    </location>
</feature>
<dbReference type="Proteomes" id="UP000748752">
    <property type="component" value="Unassembled WGS sequence"/>
</dbReference>
<organism evidence="4 5">
    <name type="scientific">Thiohalocapsa halophila</name>
    <dbReference type="NCBI Taxonomy" id="69359"/>
    <lineage>
        <taxon>Bacteria</taxon>
        <taxon>Pseudomonadati</taxon>
        <taxon>Pseudomonadota</taxon>
        <taxon>Gammaproteobacteria</taxon>
        <taxon>Chromatiales</taxon>
        <taxon>Chromatiaceae</taxon>
        <taxon>Thiohalocapsa</taxon>
    </lineage>
</organism>
<dbReference type="PANTHER" id="PTHR43096">
    <property type="entry name" value="DNAJ HOMOLOG 1, MITOCHONDRIAL-RELATED"/>
    <property type="match status" value="1"/>
</dbReference>
<dbReference type="EMBL" id="NRRV01000021">
    <property type="protein sequence ID" value="MBK1631070.1"/>
    <property type="molecule type" value="Genomic_DNA"/>
</dbReference>
<dbReference type="Pfam" id="PF01556">
    <property type="entry name" value="DnaJ_C"/>
    <property type="match status" value="1"/>
</dbReference>
<dbReference type="Gene3D" id="2.60.260.20">
    <property type="entry name" value="Urease metallochaperone UreE, N-terminal domain"/>
    <property type="match status" value="2"/>
</dbReference>
<dbReference type="RefSeq" id="WP_200236695.1">
    <property type="nucleotide sequence ID" value="NZ_NRRV01000021.1"/>
</dbReference>
<dbReference type="SUPFAM" id="SSF46565">
    <property type="entry name" value="Chaperone J-domain"/>
    <property type="match status" value="1"/>
</dbReference>
<evidence type="ECO:0000259" key="3">
    <source>
        <dbReference type="PROSITE" id="PS50076"/>
    </source>
</evidence>